<reference evidence="2 3" key="1">
    <citation type="journal article" date="2015" name="Genome Announc.">
        <title>Expanding the biotechnology potential of lactobacilli through comparative genomics of 213 strains and associated genera.</title>
        <authorList>
            <person name="Sun Z."/>
            <person name="Harris H.M."/>
            <person name="McCann A."/>
            <person name="Guo C."/>
            <person name="Argimon S."/>
            <person name="Zhang W."/>
            <person name="Yang X."/>
            <person name="Jeffery I.B."/>
            <person name="Cooney J.C."/>
            <person name="Kagawa T.F."/>
            <person name="Liu W."/>
            <person name="Song Y."/>
            <person name="Salvetti E."/>
            <person name="Wrobel A."/>
            <person name="Rasinkangas P."/>
            <person name="Parkhill J."/>
            <person name="Rea M.C."/>
            <person name="O'Sullivan O."/>
            <person name="Ritari J."/>
            <person name="Douillard F.P."/>
            <person name="Paul Ross R."/>
            <person name="Yang R."/>
            <person name="Briner A.E."/>
            <person name="Felis G.E."/>
            <person name="de Vos W.M."/>
            <person name="Barrangou R."/>
            <person name="Klaenhammer T.R."/>
            <person name="Caufield P.W."/>
            <person name="Cui Y."/>
            <person name="Zhang H."/>
            <person name="O'Toole P.W."/>
        </authorList>
    </citation>
    <scope>NUCLEOTIDE SEQUENCE [LARGE SCALE GENOMIC DNA]</scope>
    <source>
        <strain evidence="2 3">DSM 14857</strain>
    </source>
</reference>
<dbReference type="EMBL" id="AZFA01000007">
    <property type="protein sequence ID" value="KRL67214.1"/>
    <property type="molecule type" value="Genomic_DNA"/>
</dbReference>
<keyword evidence="3" id="KW-1185">Reference proteome</keyword>
<dbReference type="AlphaFoldDB" id="A0A0R1SF50"/>
<organism evidence="2 3">
    <name type="scientific">Companilactobacillus versmoldensis DSM 14857 = KCTC 3814</name>
    <dbReference type="NCBI Taxonomy" id="1423815"/>
    <lineage>
        <taxon>Bacteria</taxon>
        <taxon>Bacillati</taxon>
        <taxon>Bacillota</taxon>
        <taxon>Bacilli</taxon>
        <taxon>Lactobacillales</taxon>
        <taxon>Lactobacillaceae</taxon>
        <taxon>Companilactobacillus</taxon>
    </lineage>
</organism>
<sequence>MNRLALPFSSDNIIYWKGSDFMDIIIMLIITIMFLRMIIRGKITKADFAMWALICVLVLILFKIHATSTLPISL</sequence>
<feature type="transmembrane region" description="Helical" evidence="1">
    <location>
        <begin position="20"/>
        <end position="39"/>
    </location>
</feature>
<keyword evidence="1" id="KW-0812">Transmembrane</keyword>
<proteinExistence type="predicted"/>
<dbReference type="STRING" id="1423815.FC27_GL002061"/>
<dbReference type="Proteomes" id="UP000051647">
    <property type="component" value="Unassembled WGS sequence"/>
</dbReference>
<dbReference type="eggNOG" id="ENOG5032QG6">
    <property type="taxonomic scope" value="Bacteria"/>
</dbReference>
<dbReference type="PATRIC" id="fig|1423815.3.peg.2115"/>
<name>A0A0R1SF50_9LACO</name>
<comment type="caution">
    <text evidence="2">The sequence shown here is derived from an EMBL/GenBank/DDBJ whole genome shotgun (WGS) entry which is preliminary data.</text>
</comment>
<feature type="transmembrane region" description="Helical" evidence="1">
    <location>
        <begin position="48"/>
        <end position="66"/>
    </location>
</feature>
<evidence type="ECO:0000313" key="3">
    <source>
        <dbReference type="Proteomes" id="UP000051647"/>
    </source>
</evidence>
<gene>
    <name evidence="2" type="ORF">FC27_GL002061</name>
</gene>
<protein>
    <submittedName>
        <fullName evidence="2">Uncharacterized protein</fullName>
    </submittedName>
</protein>
<keyword evidence="1" id="KW-0472">Membrane</keyword>
<keyword evidence="1" id="KW-1133">Transmembrane helix</keyword>
<accession>A0A0R1SF50</accession>
<evidence type="ECO:0000256" key="1">
    <source>
        <dbReference type="SAM" id="Phobius"/>
    </source>
</evidence>
<evidence type="ECO:0000313" key="2">
    <source>
        <dbReference type="EMBL" id="KRL67214.1"/>
    </source>
</evidence>